<dbReference type="EMBL" id="QKZL01000004">
    <property type="protein sequence ID" value="PZX17548.1"/>
    <property type="molecule type" value="Genomic_DNA"/>
</dbReference>
<dbReference type="OrthoDB" id="9814909at2"/>
<evidence type="ECO:0000313" key="2">
    <source>
        <dbReference type="Proteomes" id="UP000248916"/>
    </source>
</evidence>
<dbReference type="AlphaFoldDB" id="A0A2W7NBM9"/>
<dbReference type="SUPFAM" id="SSF48576">
    <property type="entry name" value="Terpenoid synthases"/>
    <property type="match status" value="1"/>
</dbReference>
<organism evidence="1 2">
    <name type="scientific">Palleronia aestuarii</name>
    <dbReference type="NCBI Taxonomy" id="568105"/>
    <lineage>
        <taxon>Bacteria</taxon>
        <taxon>Pseudomonadati</taxon>
        <taxon>Pseudomonadota</taxon>
        <taxon>Alphaproteobacteria</taxon>
        <taxon>Rhodobacterales</taxon>
        <taxon>Roseobacteraceae</taxon>
        <taxon>Palleronia</taxon>
    </lineage>
</organism>
<dbReference type="InterPro" id="IPR008949">
    <property type="entry name" value="Isoprenoid_synthase_dom_sf"/>
</dbReference>
<gene>
    <name evidence="1" type="ORF">LX81_01273</name>
</gene>
<accession>A0A2W7NBM9</accession>
<protein>
    <submittedName>
        <fullName evidence="1">Phytoene/squalene synthetase</fullName>
    </submittedName>
</protein>
<sequence>MSVNECAELVRRGDPDRFRSAMAAPPAARGVLFPLYAFNLEIARAPWMTQEPMIAEMRLQWWRDALDEIAAGKTPRRHEVVTPLAQVLDAEGAGILDCAVAARRWDIAREPFASDAQMRAYLEDSAGGLMWAAARALGARDEAAVRALGYAGGLAAWLVAVPALQARGVRPLVDPSEEAIRTLAADALDGIERVSRPARPAALAASEAAPILARAVAEPARVETGTLARSETRRRLRLIRLAISG</sequence>
<proteinExistence type="predicted"/>
<dbReference type="Proteomes" id="UP000248916">
    <property type="component" value="Unassembled WGS sequence"/>
</dbReference>
<dbReference type="RefSeq" id="WP_111536455.1">
    <property type="nucleotide sequence ID" value="NZ_QKZL01000004.1"/>
</dbReference>
<dbReference type="Gene3D" id="1.10.600.10">
    <property type="entry name" value="Farnesyl Diphosphate Synthase"/>
    <property type="match status" value="1"/>
</dbReference>
<dbReference type="Pfam" id="PF00494">
    <property type="entry name" value="SQS_PSY"/>
    <property type="match status" value="1"/>
</dbReference>
<reference evidence="1 2" key="1">
    <citation type="submission" date="2018-06" db="EMBL/GenBank/DDBJ databases">
        <title>Genomic Encyclopedia of Archaeal and Bacterial Type Strains, Phase II (KMG-II): from individual species to whole genera.</title>
        <authorList>
            <person name="Goeker M."/>
        </authorList>
    </citation>
    <scope>NUCLEOTIDE SEQUENCE [LARGE SCALE GENOMIC DNA]</scope>
    <source>
        <strain evidence="1 2">DSM 22009</strain>
    </source>
</reference>
<evidence type="ECO:0000313" key="1">
    <source>
        <dbReference type="EMBL" id="PZX17548.1"/>
    </source>
</evidence>
<name>A0A2W7NBM9_9RHOB</name>
<keyword evidence="2" id="KW-1185">Reference proteome</keyword>
<comment type="caution">
    <text evidence="1">The sequence shown here is derived from an EMBL/GenBank/DDBJ whole genome shotgun (WGS) entry which is preliminary data.</text>
</comment>
<dbReference type="InterPro" id="IPR002060">
    <property type="entry name" value="Squ/phyt_synthse"/>
</dbReference>